<dbReference type="InterPro" id="IPR042302">
    <property type="entry name" value="E1_FCCH_sf"/>
</dbReference>
<keyword evidence="8 11" id="KW-0833">Ubl conjugation pathway</keyword>
<dbReference type="PRINTS" id="PR01849">
    <property type="entry name" value="UBIQUITINACT"/>
</dbReference>
<dbReference type="InterPro" id="IPR019572">
    <property type="entry name" value="UBA_E1_SCCH"/>
</dbReference>
<dbReference type="SUPFAM" id="SSF69572">
    <property type="entry name" value="Activating enzymes of the ubiquitin-like proteins"/>
    <property type="match status" value="2"/>
</dbReference>
<dbReference type="InterPro" id="IPR018074">
    <property type="entry name" value="UBQ-activ_enz_E1_CS"/>
</dbReference>
<dbReference type="InterPro" id="IPR038252">
    <property type="entry name" value="UBA_E1_C_sf"/>
</dbReference>
<keyword evidence="6 11" id="KW-0436">Ligase</keyword>
<dbReference type="GO" id="GO:0006974">
    <property type="term" value="P:DNA damage response"/>
    <property type="evidence" value="ECO:0000318"/>
    <property type="project" value="GO_Central"/>
</dbReference>
<dbReference type="InterPro" id="IPR042063">
    <property type="entry name" value="Ubi_acti_E1_SCCH"/>
</dbReference>
<dbReference type="GeneID" id="5893000"/>
<comment type="similarity">
    <text evidence="3 11">Belongs to the ubiquitin-activating E1 family.</text>
</comment>
<dbReference type="GO" id="GO:0016567">
    <property type="term" value="P:protein ubiquitination"/>
    <property type="evidence" value="ECO:0000318"/>
    <property type="project" value="GO_Central"/>
</dbReference>
<dbReference type="Gene3D" id="3.10.290.60">
    <property type="entry name" value="Ubiquitin-activating enzyme E1, UFD domain"/>
    <property type="match status" value="1"/>
</dbReference>
<dbReference type="Proteomes" id="UP000001357">
    <property type="component" value="Unassembled WGS sequence"/>
</dbReference>
<keyword evidence="14" id="KW-1185">Reference proteome</keyword>
<dbReference type="PANTHER" id="PTHR10953:SF4">
    <property type="entry name" value="UBIQUITIN-ACTIVATING ENZYME E1 C-TERMINAL DOMAIN-CONTAINING PROTEIN"/>
    <property type="match status" value="1"/>
</dbReference>
<dbReference type="FunFam" id="3.40.50.12550:FF:000001">
    <property type="entry name" value="Ubiquitin-activating enzyme E1 1"/>
    <property type="match status" value="1"/>
</dbReference>
<dbReference type="GO" id="GO:0005737">
    <property type="term" value="C:cytoplasm"/>
    <property type="evidence" value="ECO:0000318"/>
    <property type="project" value="GO_Central"/>
</dbReference>
<keyword evidence="7 11" id="KW-0547">Nucleotide-binding</keyword>
<evidence type="ECO:0000256" key="7">
    <source>
        <dbReference type="ARBA" id="ARBA00022741"/>
    </source>
</evidence>
<dbReference type="eggNOG" id="KOG2012">
    <property type="taxonomic scope" value="Eukaryota"/>
</dbReference>
<comment type="subunit">
    <text evidence="4">Monomer.</text>
</comment>
<evidence type="ECO:0000259" key="12">
    <source>
        <dbReference type="SMART" id="SM00985"/>
    </source>
</evidence>
<dbReference type="GO" id="GO:0006511">
    <property type="term" value="P:ubiquitin-dependent protein catabolic process"/>
    <property type="evidence" value="ECO:0000318"/>
    <property type="project" value="GO_Central"/>
</dbReference>
<comment type="catalytic activity">
    <reaction evidence="1">
        <text>ATP + ubiquitin + [E1 ubiquitin-activating enzyme]-L-cysteine = AMP + diphosphate + S-ubiquitinyl-[E1 ubiquitin-activating enzyme]-L-cysteine.</text>
        <dbReference type="EC" id="6.2.1.45"/>
    </reaction>
</comment>
<dbReference type="FunFam" id="3.50.50.80:FF:000001">
    <property type="entry name" value="ubiquitin-like modifier-activating enzyme 1"/>
    <property type="match status" value="1"/>
</dbReference>
<dbReference type="CDD" id="cd01490">
    <property type="entry name" value="Ube1_repeat2"/>
    <property type="match status" value="1"/>
</dbReference>
<dbReference type="FunFam" id="1.10.10.2660:FF:000001">
    <property type="entry name" value="Ubiquitin-activating enzyme E1 1"/>
    <property type="match status" value="1"/>
</dbReference>
<proteinExistence type="inferred from homology"/>
<evidence type="ECO:0000256" key="11">
    <source>
        <dbReference type="RuleBase" id="RU000519"/>
    </source>
</evidence>
<dbReference type="FunFam" id="3.40.50.720:FF:000015">
    <property type="entry name" value="Ubiquitin-activating enzyme E1 1"/>
    <property type="match status" value="1"/>
</dbReference>
<dbReference type="NCBIfam" id="TIGR01408">
    <property type="entry name" value="Ube1"/>
    <property type="match status" value="1"/>
</dbReference>
<dbReference type="Pfam" id="PF10585">
    <property type="entry name" value="UBA_E1_SCCH"/>
    <property type="match status" value="1"/>
</dbReference>
<dbReference type="SMART" id="SM00985">
    <property type="entry name" value="UBA_e1_C"/>
    <property type="match status" value="1"/>
</dbReference>
<dbReference type="GO" id="GO:0005524">
    <property type="term" value="F:ATP binding"/>
    <property type="evidence" value="ECO:0007669"/>
    <property type="project" value="UniProtKB-KW"/>
</dbReference>
<dbReference type="InterPro" id="IPR033127">
    <property type="entry name" value="UBQ-activ_enz_E1_Cys_AS"/>
</dbReference>
<name>A9V503_MONBE</name>
<dbReference type="InterPro" id="IPR000011">
    <property type="entry name" value="UBQ/SUMO-activ_enz_E1-like"/>
</dbReference>
<dbReference type="GO" id="GO:0005634">
    <property type="term" value="C:nucleus"/>
    <property type="evidence" value="ECO:0000318"/>
    <property type="project" value="GO_Central"/>
</dbReference>
<dbReference type="FunFam" id="2.40.30.180:FF:000001">
    <property type="entry name" value="ubiquitin-like modifier-activating enzyme 1"/>
    <property type="match status" value="1"/>
</dbReference>
<dbReference type="GO" id="GO:0004839">
    <property type="term" value="F:ubiquitin activating enzyme activity"/>
    <property type="evidence" value="ECO:0000318"/>
    <property type="project" value="GO_Central"/>
</dbReference>
<dbReference type="AlphaFoldDB" id="A9V503"/>
<evidence type="ECO:0000256" key="3">
    <source>
        <dbReference type="ARBA" id="ARBA00005673"/>
    </source>
</evidence>
<dbReference type="Gene3D" id="3.50.50.80">
    <property type="entry name" value="Ubiquitin-activating enzyme E1, inactive adenylation domain, subdomain 1"/>
    <property type="match status" value="1"/>
</dbReference>
<evidence type="ECO:0000313" key="14">
    <source>
        <dbReference type="Proteomes" id="UP000001357"/>
    </source>
</evidence>
<dbReference type="InterPro" id="IPR018965">
    <property type="entry name" value="Ub-activating_enz_E1_C"/>
</dbReference>
<evidence type="ECO:0000256" key="6">
    <source>
        <dbReference type="ARBA" id="ARBA00022598"/>
    </source>
</evidence>
<dbReference type="STRING" id="81824.A9V503"/>
<evidence type="ECO:0000256" key="5">
    <source>
        <dbReference type="ARBA" id="ARBA00012990"/>
    </source>
</evidence>
<dbReference type="FunFam" id="3.10.290.60:FF:000001">
    <property type="entry name" value="Ubiquitin-activating enzyme E1 2"/>
    <property type="match status" value="1"/>
</dbReference>
<dbReference type="InParanoid" id="A9V503"/>
<dbReference type="PROSITE" id="PS00865">
    <property type="entry name" value="UBIQUITIN_ACTIVAT_2"/>
    <property type="match status" value="1"/>
</dbReference>
<dbReference type="OMA" id="CIREKCN"/>
<dbReference type="Gene3D" id="1.10.10.2660">
    <property type="entry name" value="Ubiquitin-activating enzyme E1, SCCH domain"/>
    <property type="match status" value="1"/>
</dbReference>
<dbReference type="Gene3D" id="3.40.50.12550">
    <property type="entry name" value="Ubiquitin-activating enzyme E1, inactive adenylation domain, subdomain 2"/>
    <property type="match status" value="1"/>
</dbReference>
<gene>
    <name evidence="13" type="ORF">MONBRDRAFT_33365</name>
</gene>
<evidence type="ECO:0000256" key="8">
    <source>
        <dbReference type="ARBA" id="ARBA00022786"/>
    </source>
</evidence>
<dbReference type="InterPro" id="IPR018075">
    <property type="entry name" value="UBQ-activ_enz_E1"/>
</dbReference>
<keyword evidence="9 11" id="KW-0067">ATP-binding</keyword>
<sequence>MAAENQDIDEGLYSRQLYVLGHEAMMKMKNSDVLISGVGGVGIEIAKNVCLAGVKSVTIHDPKVVEIRDLSSQFFLKEEDVGKTRAAASAPHLSELNSYVPVTAYEGELTDDFVAKFQVVVLTESTLQEQIRVNKVTHTNNKALIVASTRGLFGQLFCDFGPDFAVVDTNGEQPRSALVVSITKDKEGVVTVHDDARHDMEDGDFVTFSEIHGMEELNGCEPRPIKVTGPFTFTIGDTTGMTDYVRGGNVTQVKMPKKMAFKSLEESLKDPEYVMSDFAKWDRPGLLHVGFQAISAFREKHGRFPQPGNTADADDFVALAKEANANTVNVDLDDKVLRAMASQASGAVAPVDAVIGGIAAQEVMKACSGKFHPLQQYFYYDALEALPEQPAAEDLQPMNSRYDGLIAVFGQKFVERLNQQKYFMVGAGAIGCELLKNFSMLGLGASPQGKLTVTDMDTIEKSNLNRQFLFRSWHVGKLKSECATETARVMNPNMNIEFMADRVGADTEHIFHDDFFAGLDGVANALDNVEARQYMDRRCVFYKKPLLESGTLGTKGNTQVVLPGLTESYSSSQDPPEKSIPICTLKNFPNKIDHTLQWARDLFEGLYAQTPGDVNNYLSQADFLDKVSKLPGSTPVDTLEGIKDSLVDNRPRSFQDCVDWARLKFEDLYVNKIKQLLFNFPPDKTTESGAPFWSGPKRCPTPLKFDVADPNHLGFVWAAANLRAAIFNLNGERDVSVVAQLIQNVKVPEFVPRSGIKIETDEKKAEEEAQRVAADTDEVQVLAKQLPPRGELAGFSLSPQDFEKDDDSNFHMDFITAASNCRALNYSIEPADKHKSKLIAGKIIPAIATTTALVAGLVCVELCKLVAGLKDIESYKNGFVNLALPFTSFSEPIACPKNKYNDTEWTLWDRFEVNSPLTVQGLIDYFEKEHQLEVNMVSCGVSLLYAAFGMSKDKQKARLGAKIEDVVQEVTKEPIRKGQKYLVLEVCCDDTEGEDVEVPFVLYRL</sequence>
<evidence type="ECO:0000256" key="10">
    <source>
        <dbReference type="PROSITE-ProRule" id="PRU10132"/>
    </source>
</evidence>
<dbReference type="Pfam" id="PF09358">
    <property type="entry name" value="E1_UFD"/>
    <property type="match status" value="1"/>
</dbReference>
<dbReference type="Pfam" id="PF00899">
    <property type="entry name" value="ThiF"/>
    <property type="match status" value="2"/>
</dbReference>
<dbReference type="PROSITE" id="PS00536">
    <property type="entry name" value="UBIQUITIN_ACTIVAT_1"/>
    <property type="match status" value="1"/>
</dbReference>
<evidence type="ECO:0000256" key="9">
    <source>
        <dbReference type="ARBA" id="ARBA00022840"/>
    </source>
</evidence>
<dbReference type="Gene3D" id="3.40.50.720">
    <property type="entry name" value="NAD(P)-binding Rossmann-like Domain"/>
    <property type="match status" value="1"/>
</dbReference>
<dbReference type="KEGG" id="mbr:MONBRDRAFT_33365"/>
<dbReference type="InterPro" id="IPR000594">
    <property type="entry name" value="ThiF_NAD_FAD-bd"/>
</dbReference>
<dbReference type="FunCoup" id="A9V503">
    <property type="interactions" value="1775"/>
</dbReference>
<evidence type="ECO:0000256" key="1">
    <source>
        <dbReference type="ARBA" id="ARBA00000488"/>
    </source>
</evidence>
<comment type="pathway">
    <text evidence="2">Protein modification; protein ubiquitination.</text>
</comment>
<evidence type="ECO:0000313" key="13">
    <source>
        <dbReference type="EMBL" id="EDQ87461.1"/>
    </source>
</evidence>
<accession>A9V503</accession>
<dbReference type="EMBL" id="CH991559">
    <property type="protein sequence ID" value="EDQ87461.1"/>
    <property type="molecule type" value="Genomic_DNA"/>
</dbReference>
<dbReference type="Gene3D" id="2.40.30.180">
    <property type="entry name" value="Ubiquitin-activating enzyme E1, FCCH domain"/>
    <property type="match status" value="1"/>
</dbReference>
<organism evidence="13 14">
    <name type="scientific">Monosiga brevicollis</name>
    <name type="common">Choanoflagellate</name>
    <dbReference type="NCBI Taxonomy" id="81824"/>
    <lineage>
        <taxon>Eukaryota</taxon>
        <taxon>Choanoflagellata</taxon>
        <taxon>Craspedida</taxon>
        <taxon>Salpingoecidae</taxon>
        <taxon>Monosiga</taxon>
    </lineage>
</organism>
<evidence type="ECO:0000256" key="4">
    <source>
        <dbReference type="ARBA" id="ARBA00011245"/>
    </source>
</evidence>
<feature type="active site" description="Glycyl thioester intermediate" evidence="10">
    <location>
        <position position="583"/>
    </location>
</feature>
<dbReference type="PANTHER" id="PTHR10953">
    <property type="entry name" value="UBIQUITIN-ACTIVATING ENZYME E1"/>
    <property type="match status" value="1"/>
</dbReference>
<reference evidence="13 14" key="1">
    <citation type="journal article" date="2008" name="Nature">
        <title>The genome of the choanoflagellate Monosiga brevicollis and the origin of metazoans.</title>
        <authorList>
            <consortium name="JGI Sequencing"/>
            <person name="King N."/>
            <person name="Westbrook M.J."/>
            <person name="Young S.L."/>
            <person name="Kuo A."/>
            <person name="Abedin M."/>
            <person name="Chapman J."/>
            <person name="Fairclough S."/>
            <person name="Hellsten U."/>
            <person name="Isogai Y."/>
            <person name="Letunic I."/>
            <person name="Marr M."/>
            <person name="Pincus D."/>
            <person name="Putnam N."/>
            <person name="Rokas A."/>
            <person name="Wright K.J."/>
            <person name="Zuzow R."/>
            <person name="Dirks W."/>
            <person name="Good M."/>
            <person name="Goodstein D."/>
            <person name="Lemons D."/>
            <person name="Li W."/>
            <person name="Lyons J.B."/>
            <person name="Morris A."/>
            <person name="Nichols S."/>
            <person name="Richter D.J."/>
            <person name="Salamov A."/>
            <person name="Bork P."/>
            <person name="Lim W.A."/>
            <person name="Manning G."/>
            <person name="Miller W.T."/>
            <person name="McGinnis W."/>
            <person name="Shapiro H."/>
            <person name="Tjian R."/>
            <person name="Grigoriev I.V."/>
            <person name="Rokhsar D."/>
        </authorList>
    </citation>
    <scope>NUCLEOTIDE SEQUENCE [LARGE SCALE GENOMIC DNA]</scope>
    <source>
        <strain evidence="14">MX1 / ATCC 50154</strain>
    </source>
</reference>
<dbReference type="InterPro" id="IPR042449">
    <property type="entry name" value="Ub-E1_IAD_1"/>
</dbReference>
<dbReference type="RefSeq" id="XP_001747721.1">
    <property type="nucleotide sequence ID" value="XM_001747669.1"/>
</dbReference>
<dbReference type="EC" id="6.2.1.45" evidence="5"/>
<dbReference type="CDD" id="cd01491">
    <property type="entry name" value="Ube1_repeat1"/>
    <property type="match status" value="1"/>
</dbReference>
<feature type="domain" description="Ubiquitin-activating enzyme E1 C-terminal" evidence="12">
    <location>
        <begin position="875"/>
        <end position="1001"/>
    </location>
</feature>
<dbReference type="InterPro" id="IPR035985">
    <property type="entry name" value="Ubiquitin-activating_enz"/>
</dbReference>
<dbReference type="InterPro" id="IPR045886">
    <property type="entry name" value="ThiF/MoeB/HesA"/>
</dbReference>
<evidence type="ECO:0000256" key="2">
    <source>
        <dbReference type="ARBA" id="ARBA00004906"/>
    </source>
</evidence>
<dbReference type="UniPathway" id="UPA00143"/>
<protein>
    <recommendedName>
        <fullName evidence="5">E1 ubiquitin-activating enzyme</fullName>
        <ecNumber evidence="5">6.2.1.45</ecNumber>
    </recommendedName>
</protein>